<dbReference type="PANTHER" id="PTHR23028:SF131">
    <property type="entry name" value="BLR2367 PROTEIN"/>
    <property type="match status" value="1"/>
</dbReference>
<organism evidence="3 4">
    <name type="scientific">Blastomonas natatoria</name>
    <dbReference type="NCBI Taxonomy" id="34015"/>
    <lineage>
        <taxon>Bacteria</taxon>
        <taxon>Pseudomonadati</taxon>
        <taxon>Pseudomonadota</taxon>
        <taxon>Alphaproteobacteria</taxon>
        <taxon>Sphingomonadales</taxon>
        <taxon>Sphingomonadaceae</taxon>
        <taxon>Blastomonas</taxon>
    </lineage>
</organism>
<comment type="caution">
    <text evidence="3">The sequence shown here is derived from an EMBL/GenBank/DDBJ whole genome shotgun (WGS) entry which is preliminary data.</text>
</comment>
<dbReference type="EMBL" id="QJJM01000005">
    <property type="protein sequence ID" value="PXW76293.1"/>
    <property type="molecule type" value="Genomic_DNA"/>
</dbReference>
<reference evidence="3 4" key="1">
    <citation type="submission" date="2018-05" db="EMBL/GenBank/DDBJ databases">
        <title>Genomic Encyclopedia of Type Strains, Phase IV (KMG-IV): sequencing the most valuable type-strain genomes for metagenomic binning, comparative biology and taxonomic classification.</title>
        <authorList>
            <person name="Goeker M."/>
        </authorList>
    </citation>
    <scope>NUCLEOTIDE SEQUENCE [LARGE SCALE GENOMIC DNA]</scope>
    <source>
        <strain evidence="3 4">DSM 3183</strain>
    </source>
</reference>
<gene>
    <name evidence="3" type="ORF">C7451_10564</name>
</gene>
<dbReference type="InterPro" id="IPR002656">
    <property type="entry name" value="Acyl_transf_3_dom"/>
</dbReference>
<dbReference type="GO" id="GO:0016020">
    <property type="term" value="C:membrane"/>
    <property type="evidence" value="ECO:0007669"/>
    <property type="project" value="TreeGrafter"/>
</dbReference>
<sequence length="349" mass="38692">MTAKPRRTLAESMSARDNHLNLIRAIAAVAVLVSHAWPIALGMGSVEPVERVVGYTLGQLAVLIFFAISGFLITASYDRSRSPKKYVIARFLRLIPGLFISVVLIAIIMGPLVSSLPPAIYFSNAGVYEFIVKNAILISPQYRLPGVFQTNPMQDVEGSIWTLAYEAMCYGVILAFGLLGGFKNIRILRMITVAMMAFLVVLNIQDYSISPRIDIFVEFALPFSFGMAFYAWKNEIILSPFWACIILAIAFFCHDTKIYPVFVALALSYTTILLAYTASTCLLAYNRLGDYSYGIYIYAFPVQGLMVHMSKGAMSPAENIATALPITIFLAVVSWHFVEKPALQVAKRF</sequence>
<dbReference type="RefSeq" id="WP_110298343.1">
    <property type="nucleotide sequence ID" value="NZ_QJJM01000005.1"/>
</dbReference>
<keyword evidence="4" id="KW-1185">Reference proteome</keyword>
<keyword evidence="1" id="KW-0812">Transmembrane</keyword>
<feature type="transmembrane region" description="Helical" evidence="1">
    <location>
        <begin position="261"/>
        <end position="285"/>
    </location>
</feature>
<feature type="transmembrane region" description="Helical" evidence="1">
    <location>
        <begin position="160"/>
        <end position="181"/>
    </location>
</feature>
<feature type="transmembrane region" description="Helical" evidence="1">
    <location>
        <begin position="320"/>
        <end position="338"/>
    </location>
</feature>
<feature type="domain" description="Acyltransferase 3" evidence="2">
    <location>
        <begin position="20"/>
        <end position="335"/>
    </location>
</feature>
<dbReference type="OrthoDB" id="9767863at2"/>
<feature type="transmembrane region" description="Helical" evidence="1">
    <location>
        <begin position="52"/>
        <end position="73"/>
    </location>
</feature>
<keyword evidence="1" id="KW-1133">Transmembrane helix</keyword>
<feature type="transmembrane region" description="Helical" evidence="1">
    <location>
        <begin position="236"/>
        <end position="254"/>
    </location>
</feature>
<evidence type="ECO:0000313" key="3">
    <source>
        <dbReference type="EMBL" id="PXW76293.1"/>
    </source>
</evidence>
<evidence type="ECO:0000259" key="2">
    <source>
        <dbReference type="Pfam" id="PF01757"/>
    </source>
</evidence>
<dbReference type="PANTHER" id="PTHR23028">
    <property type="entry name" value="ACETYLTRANSFERASE"/>
    <property type="match status" value="1"/>
</dbReference>
<keyword evidence="1" id="KW-0472">Membrane</keyword>
<dbReference type="Pfam" id="PF01757">
    <property type="entry name" value="Acyl_transf_3"/>
    <property type="match status" value="1"/>
</dbReference>
<accession>A0A2V3V3F4</accession>
<evidence type="ECO:0000313" key="4">
    <source>
        <dbReference type="Proteomes" id="UP000248014"/>
    </source>
</evidence>
<dbReference type="GO" id="GO:0016747">
    <property type="term" value="F:acyltransferase activity, transferring groups other than amino-acyl groups"/>
    <property type="evidence" value="ECO:0007669"/>
    <property type="project" value="InterPro"/>
</dbReference>
<dbReference type="AlphaFoldDB" id="A0A2V3V3F4"/>
<dbReference type="Proteomes" id="UP000248014">
    <property type="component" value="Unassembled WGS sequence"/>
</dbReference>
<dbReference type="GO" id="GO:0000271">
    <property type="term" value="P:polysaccharide biosynthetic process"/>
    <property type="evidence" value="ECO:0007669"/>
    <property type="project" value="TreeGrafter"/>
</dbReference>
<feature type="transmembrane region" description="Helical" evidence="1">
    <location>
        <begin position="94"/>
        <end position="113"/>
    </location>
</feature>
<feature type="transmembrane region" description="Helical" evidence="1">
    <location>
        <begin position="21"/>
        <end position="40"/>
    </location>
</feature>
<proteinExistence type="predicted"/>
<protein>
    <submittedName>
        <fullName evidence="3">Peptidoglycan/LPS O-acetylase OafA/YrhL</fullName>
    </submittedName>
</protein>
<evidence type="ECO:0000256" key="1">
    <source>
        <dbReference type="SAM" id="Phobius"/>
    </source>
</evidence>
<dbReference type="InterPro" id="IPR050879">
    <property type="entry name" value="Acyltransferase_3"/>
</dbReference>
<name>A0A2V3V3F4_9SPHN</name>
<feature type="transmembrane region" description="Helical" evidence="1">
    <location>
        <begin position="187"/>
        <end position="204"/>
    </location>
</feature>